<dbReference type="CDD" id="cd06267">
    <property type="entry name" value="PBP1_LacI_sugar_binding-like"/>
    <property type="match status" value="1"/>
</dbReference>
<dbReference type="PROSITE" id="PS50943">
    <property type="entry name" value="HTH_CROC1"/>
    <property type="match status" value="1"/>
</dbReference>
<dbReference type="InterPro" id="IPR000843">
    <property type="entry name" value="HTH_LacI"/>
</dbReference>
<keyword evidence="2 6" id="KW-0238">DNA-binding</keyword>
<dbReference type="PROSITE" id="PS00356">
    <property type="entry name" value="HTH_LACI_1"/>
    <property type="match status" value="1"/>
</dbReference>
<dbReference type="InterPro" id="IPR046335">
    <property type="entry name" value="LacI/GalR-like_sensor"/>
</dbReference>
<reference evidence="7" key="1">
    <citation type="journal article" date="2019" name="Int. J. Syst. Evol. Microbiol.">
        <title>The Global Catalogue of Microorganisms (GCM) 10K type strain sequencing project: providing services to taxonomists for standard genome sequencing and annotation.</title>
        <authorList>
            <consortium name="The Broad Institute Genomics Platform"/>
            <consortium name="The Broad Institute Genome Sequencing Center for Infectious Disease"/>
            <person name="Wu L."/>
            <person name="Ma J."/>
        </authorList>
    </citation>
    <scope>NUCLEOTIDE SEQUENCE [LARGE SCALE GENOMIC DNA]</scope>
    <source>
        <strain evidence="7">CCUG 50353</strain>
    </source>
</reference>
<dbReference type="Pfam" id="PF13377">
    <property type="entry name" value="Peripla_BP_3"/>
    <property type="match status" value="1"/>
</dbReference>
<evidence type="ECO:0000259" key="5">
    <source>
        <dbReference type="PROSITE" id="PS50943"/>
    </source>
</evidence>
<dbReference type="InterPro" id="IPR028082">
    <property type="entry name" value="Peripla_BP_I"/>
</dbReference>
<dbReference type="CDD" id="cd01392">
    <property type="entry name" value="HTH_LacI"/>
    <property type="match status" value="1"/>
</dbReference>
<comment type="caution">
    <text evidence="6">The sequence shown here is derived from an EMBL/GenBank/DDBJ whole genome shotgun (WGS) entry which is preliminary data.</text>
</comment>
<dbReference type="PRINTS" id="PR00036">
    <property type="entry name" value="HTHLACI"/>
</dbReference>
<evidence type="ECO:0000259" key="4">
    <source>
        <dbReference type="PROSITE" id="PS50932"/>
    </source>
</evidence>
<dbReference type="GO" id="GO:0003677">
    <property type="term" value="F:DNA binding"/>
    <property type="evidence" value="ECO:0007669"/>
    <property type="project" value="UniProtKB-KW"/>
</dbReference>
<dbReference type="EMBL" id="JBHSEF010000010">
    <property type="protein sequence ID" value="MFC4354271.1"/>
    <property type="molecule type" value="Genomic_DNA"/>
</dbReference>
<dbReference type="PROSITE" id="PS50932">
    <property type="entry name" value="HTH_LACI_2"/>
    <property type="match status" value="1"/>
</dbReference>
<evidence type="ECO:0000313" key="6">
    <source>
        <dbReference type="EMBL" id="MFC4354271.1"/>
    </source>
</evidence>
<dbReference type="PANTHER" id="PTHR30146:SF109">
    <property type="entry name" value="HTH-TYPE TRANSCRIPTIONAL REGULATOR GALS"/>
    <property type="match status" value="1"/>
</dbReference>
<organism evidence="6 7">
    <name type="scientific">Chryseomicrobium palamuruense</name>
    <dbReference type="NCBI Taxonomy" id="682973"/>
    <lineage>
        <taxon>Bacteria</taxon>
        <taxon>Bacillati</taxon>
        <taxon>Bacillota</taxon>
        <taxon>Bacilli</taxon>
        <taxon>Bacillales</taxon>
        <taxon>Caryophanaceae</taxon>
        <taxon>Chryseomicrobium</taxon>
    </lineage>
</organism>
<name>A0ABV8UUM3_9BACL</name>
<evidence type="ECO:0000256" key="3">
    <source>
        <dbReference type="ARBA" id="ARBA00023163"/>
    </source>
</evidence>
<sequence>MKRKINIKDVAKYAGVSPATVSRVLNNYPHIRPEKRKLVENAIQFLEFKPDEIARSLITKKTNTIGLIVDDISNPFFSEASKIVINQARKLGYEILIYDLSGDIDVEQSLIFLKNRNISGLLVGSASMEEEKFNHLKDSGIPVVYFNRRPLITEFDTVTMDNELASDLAVNHLVSKGHSNIVFISGPIQFSTYFDRLKGFKSAYTKSGASDFEKNILTGAFNEEDIFLFINELFSTDNTPTAVIGASDQIAITILSAISSLKLEVPKDVAVVGFDNISISKNPYIGLTTISQQKIKMLSKALSMLIERIEGNDSENPKHLLISPILIERRTT</sequence>
<feature type="domain" description="HTH lacI-type" evidence="4">
    <location>
        <begin position="5"/>
        <end position="59"/>
    </location>
</feature>
<dbReference type="SMART" id="SM00354">
    <property type="entry name" value="HTH_LACI"/>
    <property type="match status" value="1"/>
</dbReference>
<dbReference type="SUPFAM" id="SSF47413">
    <property type="entry name" value="lambda repressor-like DNA-binding domains"/>
    <property type="match status" value="1"/>
</dbReference>
<evidence type="ECO:0000256" key="2">
    <source>
        <dbReference type="ARBA" id="ARBA00023125"/>
    </source>
</evidence>
<feature type="domain" description="HTH cro/C1-type" evidence="5">
    <location>
        <begin position="2"/>
        <end position="53"/>
    </location>
</feature>
<gene>
    <name evidence="6" type="ORF">ACFO0S_04185</name>
</gene>
<keyword evidence="7" id="KW-1185">Reference proteome</keyword>
<dbReference type="Proteomes" id="UP001595733">
    <property type="component" value="Unassembled WGS sequence"/>
</dbReference>
<dbReference type="PANTHER" id="PTHR30146">
    <property type="entry name" value="LACI-RELATED TRANSCRIPTIONAL REPRESSOR"/>
    <property type="match status" value="1"/>
</dbReference>
<keyword evidence="1" id="KW-0805">Transcription regulation</keyword>
<accession>A0ABV8UUM3</accession>
<proteinExistence type="predicted"/>
<dbReference type="RefSeq" id="WP_378140529.1">
    <property type="nucleotide sequence ID" value="NZ_JBHSEF010000010.1"/>
</dbReference>
<dbReference type="SUPFAM" id="SSF53822">
    <property type="entry name" value="Periplasmic binding protein-like I"/>
    <property type="match status" value="1"/>
</dbReference>
<dbReference type="Pfam" id="PF00356">
    <property type="entry name" value="LacI"/>
    <property type="match status" value="1"/>
</dbReference>
<dbReference type="InterPro" id="IPR010982">
    <property type="entry name" value="Lambda_DNA-bd_dom_sf"/>
</dbReference>
<evidence type="ECO:0000313" key="7">
    <source>
        <dbReference type="Proteomes" id="UP001595733"/>
    </source>
</evidence>
<evidence type="ECO:0000256" key="1">
    <source>
        <dbReference type="ARBA" id="ARBA00023015"/>
    </source>
</evidence>
<protein>
    <submittedName>
        <fullName evidence="6">LacI family DNA-binding transcriptional regulator</fullName>
    </submittedName>
</protein>
<dbReference type="Gene3D" id="3.40.50.2300">
    <property type="match status" value="2"/>
</dbReference>
<dbReference type="Gene3D" id="1.10.260.40">
    <property type="entry name" value="lambda repressor-like DNA-binding domains"/>
    <property type="match status" value="1"/>
</dbReference>
<dbReference type="InterPro" id="IPR001387">
    <property type="entry name" value="Cro/C1-type_HTH"/>
</dbReference>
<keyword evidence="3" id="KW-0804">Transcription</keyword>